<feature type="signal peptide" evidence="5">
    <location>
        <begin position="1"/>
        <end position="43"/>
    </location>
</feature>
<dbReference type="OrthoDB" id="9793175at2"/>
<feature type="domain" description="Fe/B12 periplasmic-binding" evidence="6">
    <location>
        <begin position="70"/>
        <end position="347"/>
    </location>
</feature>
<dbReference type="HOGENOM" id="CLU_038034_0_3_11"/>
<dbReference type="PANTHER" id="PTHR30532">
    <property type="entry name" value="IRON III DICITRATE-BINDING PERIPLASMIC PROTEIN"/>
    <property type="match status" value="1"/>
</dbReference>
<sequence>MSSLPRARSASLDPRGHRRQQRRALAAVALVSTLFLSACSSDAAPSDEPDGTWTYQSDFGPVEIPENLERIVSVDFYTPAALMDLGVTPVGVVNTYLTDTEGAAIPGQYTEAVAEQGIGSIGEYYELNLEAIVAADPDLIIATDDFLPIEDPMREKLEQVAPILTFTARDGDSWRTRATELAVILDKEDELQPLVEEYEARRDAIKDEYADILDSYAVTVLAPEPDEWGTYADTHFSTPILRDLGATFREQEDDEVNENGFPSWFSYERLDRLSNADVVFVLPKVDTDVMARLESNGIWTSLPAVQDGLVFEYIPLSPTGSYGWATENLDDLEALLGEVQAAIDANA</sequence>
<dbReference type="GO" id="GO:1901678">
    <property type="term" value="P:iron coordination entity transport"/>
    <property type="evidence" value="ECO:0007669"/>
    <property type="project" value="UniProtKB-ARBA"/>
</dbReference>
<feature type="chain" id="PRO_5003020670" evidence="5">
    <location>
        <begin position="44"/>
        <end position="347"/>
    </location>
</feature>
<dbReference type="GO" id="GO:0030288">
    <property type="term" value="C:outer membrane-bounded periplasmic space"/>
    <property type="evidence" value="ECO:0007669"/>
    <property type="project" value="TreeGrafter"/>
</dbReference>
<accession>D1BHF7</accession>
<dbReference type="SUPFAM" id="SSF53807">
    <property type="entry name" value="Helical backbone' metal receptor"/>
    <property type="match status" value="1"/>
</dbReference>
<dbReference type="RefSeq" id="WP_012866946.1">
    <property type="nucleotide sequence ID" value="NC_013521.1"/>
</dbReference>
<evidence type="ECO:0000259" key="6">
    <source>
        <dbReference type="PROSITE" id="PS50983"/>
    </source>
</evidence>
<evidence type="ECO:0000313" key="7">
    <source>
        <dbReference type="EMBL" id="ACZ21877.1"/>
    </source>
</evidence>
<protein>
    <submittedName>
        <fullName evidence="7">ABC-type Fe3+-hydroxamate transport system, periplasmic component</fullName>
    </submittedName>
</protein>
<dbReference type="InterPro" id="IPR051313">
    <property type="entry name" value="Bact_iron-sidero_bind"/>
</dbReference>
<dbReference type="PANTHER" id="PTHR30532:SF1">
    <property type="entry name" value="IRON(3+)-HYDROXAMATE-BINDING PROTEIN FHUD"/>
    <property type="match status" value="1"/>
</dbReference>
<dbReference type="Proteomes" id="UP000000322">
    <property type="component" value="Chromosome"/>
</dbReference>
<proteinExistence type="inferred from homology"/>
<organism evidence="7 8">
    <name type="scientific">Sanguibacter keddieii (strain ATCC 51767 / DSM 10542 / NCFB 3025 / ST-74)</name>
    <dbReference type="NCBI Taxonomy" id="446469"/>
    <lineage>
        <taxon>Bacteria</taxon>
        <taxon>Bacillati</taxon>
        <taxon>Actinomycetota</taxon>
        <taxon>Actinomycetes</taxon>
        <taxon>Micrococcales</taxon>
        <taxon>Sanguibacteraceae</taxon>
        <taxon>Sanguibacter</taxon>
    </lineage>
</organism>
<dbReference type="eggNOG" id="COG0614">
    <property type="taxonomic scope" value="Bacteria"/>
</dbReference>
<keyword evidence="3" id="KW-0813">Transport</keyword>
<evidence type="ECO:0000256" key="3">
    <source>
        <dbReference type="ARBA" id="ARBA00022448"/>
    </source>
</evidence>
<dbReference type="KEGG" id="ske:Sked_19520"/>
<name>D1BHF7_SANKS</name>
<comment type="similarity">
    <text evidence="2">Belongs to the bacterial solute-binding protein 8 family.</text>
</comment>
<evidence type="ECO:0000256" key="1">
    <source>
        <dbReference type="ARBA" id="ARBA00004196"/>
    </source>
</evidence>
<keyword evidence="8" id="KW-1185">Reference proteome</keyword>
<dbReference type="InterPro" id="IPR002491">
    <property type="entry name" value="ABC_transptr_periplasmic_BD"/>
</dbReference>
<dbReference type="PROSITE" id="PS50983">
    <property type="entry name" value="FE_B12_PBP"/>
    <property type="match status" value="1"/>
</dbReference>
<dbReference type="EMBL" id="CP001819">
    <property type="protein sequence ID" value="ACZ21877.1"/>
    <property type="molecule type" value="Genomic_DNA"/>
</dbReference>
<gene>
    <name evidence="7" type="ordered locus">Sked_19520</name>
</gene>
<dbReference type="AlphaFoldDB" id="D1BHF7"/>
<comment type="subcellular location">
    <subcellularLocation>
        <location evidence="1">Cell envelope</location>
    </subcellularLocation>
</comment>
<evidence type="ECO:0000256" key="4">
    <source>
        <dbReference type="ARBA" id="ARBA00022729"/>
    </source>
</evidence>
<dbReference type="STRING" id="446469.Sked_19520"/>
<evidence type="ECO:0000256" key="2">
    <source>
        <dbReference type="ARBA" id="ARBA00008814"/>
    </source>
</evidence>
<evidence type="ECO:0000256" key="5">
    <source>
        <dbReference type="SAM" id="SignalP"/>
    </source>
</evidence>
<dbReference type="Pfam" id="PF01497">
    <property type="entry name" value="Peripla_BP_2"/>
    <property type="match status" value="1"/>
</dbReference>
<keyword evidence="4 5" id="KW-0732">Signal</keyword>
<reference evidence="7 8" key="1">
    <citation type="journal article" date="2009" name="Stand. Genomic Sci.">
        <title>Complete genome sequence of Sanguibacter keddieii type strain (ST-74).</title>
        <authorList>
            <person name="Ivanova N."/>
            <person name="Sikorski J."/>
            <person name="Sims D."/>
            <person name="Brettin T."/>
            <person name="Detter J.C."/>
            <person name="Han C."/>
            <person name="Lapidus A."/>
            <person name="Copeland A."/>
            <person name="Glavina Del Rio T."/>
            <person name="Nolan M."/>
            <person name="Chen F."/>
            <person name="Lucas S."/>
            <person name="Tice H."/>
            <person name="Cheng J.F."/>
            <person name="Bruce D."/>
            <person name="Goodwin L."/>
            <person name="Pitluck S."/>
            <person name="Pati A."/>
            <person name="Mavromatis K."/>
            <person name="Chen A."/>
            <person name="Palaniappan K."/>
            <person name="D'haeseleer P."/>
            <person name="Chain P."/>
            <person name="Bristow J."/>
            <person name="Eisen J.A."/>
            <person name="Markowitz V."/>
            <person name="Hugenholtz P."/>
            <person name="Goker M."/>
            <person name="Pukall R."/>
            <person name="Klenk H.P."/>
            <person name="Kyrpides N.C."/>
        </authorList>
    </citation>
    <scope>NUCLEOTIDE SEQUENCE [LARGE SCALE GENOMIC DNA]</scope>
    <source>
        <strain evidence="8">ATCC 51767 / DSM 10542 / NCFB 3025 / ST-74</strain>
    </source>
</reference>
<dbReference type="Gene3D" id="3.40.50.1980">
    <property type="entry name" value="Nitrogenase molybdenum iron protein domain"/>
    <property type="match status" value="2"/>
</dbReference>
<evidence type="ECO:0000313" key="8">
    <source>
        <dbReference type="Proteomes" id="UP000000322"/>
    </source>
</evidence>